<evidence type="ECO:0000259" key="3">
    <source>
        <dbReference type="PROSITE" id="PS50035"/>
    </source>
</evidence>
<dbReference type="SMART" id="SM00155">
    <property type="entry name" value="PLDc"/>
    <property type="match status" value="2"/>
</dbReference>
<evidence type="ECO:0000256" key="2">
    <source>
        <dbReference type="SAM" id="Phobius"/>
    </source>
</evidence>
<dbReference type="InterPro" id="IPR050874">
    <property type="entry name" value="Diverse_PLD-related"/>
</dbReference>
<sequence>METRLAAPPLAPAGALVFSAVQQQDYTASVWLSKRDKLEHSQQKCIVIFALVCCFAVLVALIFSAVDVWGEDEDGITEETCSRTCRMVIVENIPEDVSLPHNGTTPLTAGLHSLLDLATRHVEIVSPHWTLNSTDYESSIPTAKQGRLLLHRLMGLKSQKVNLKVASDLTDSKDLKVLSRHGADIHYLNMTTLTNGQLLSSFWVVDRKHIYIGSAGMDWRALSTLKELGVILYNCSCLALDLHRIFSLYWQLQYKDFIPSIWSKRVNGLFNKKRTLPLILNNVKSEVYPSNSPDVFCPKDRVRDIDAIFNVIQDAKLFIYISITDYVPLVNNGLSRYWSAIDGKLREASLLRNIKVRLLVSCWEQTHPLTFNFMWSLKSLCMEMPNCSVEAKFFSPREEPDGTIEGINHNRYMVTDNAVYIGNFGWVGNEFVYNAGAGLVISQEEDPEDRNVTMPQQMRAVFDRDWHSRYSKTLQLNKIPNCNKHTILPQSLKAWDESVDEKDSPNASL</sequence>
<dbReference type="InterPro" id="IPR001736">
    <property type="entry name" value="PLipase_D/transphosphatidylase"/>
</dbReference>
<dbReference type="RefSeq" id="XP_012685255.2">
    <property type="nucleotide sequence ID" value="XM_012829801.3"/>
</dbReference>
<accession>A0A6P3W130</accession>
<comment type="similarity">
    <text evidence="1">Belongs to the phospholipase D family.</text>
</comment>
<dbReference type="GO" id="GO:0003824">
    <property type="term" value="F:catalytic activity"/>
    <property type="evidence" value="ECO:0007669"/>
    <property type="project" value="InterPro"/>
</dbReference>
<evidence type="ECO:0000313" key="4">
    <source>
        <dbReference type="Proteomes" id="UP000515152"/>
    </source>
</evidence>
<dbReference type="AlphaFoldDB" id="A0A6P3W130"/>
<dbReference type="GeneID" id="105902252"/>
<keyword evidence="2" id="KW-0812">Transmembrane</keyword>
<keyword evidence="4" id="KW-1185">Reference proteome</keyword>
<keyword evidence="2" id="KW-1133">Transmembrane helix</keyword>
<evidence type="ECO:0000313" key="5">
    <source>
        <dbReference type="RefSeq" id="XP_012685255.2"/>
    </source>
</evidence>
<protein>
    <submittedName>
        <fullName evidence="5">Inactive phospholipase D5-like isoform X1</fullName>
    </submittedName>
</protein>
<gene>
    <name evidence="5" type="primary">LOC105902252</name>
</gene>
<name>A0A6P3W130_CLUHA</name>
<dbReference type="SUPFAM" id="SSF56024">
    <property type="entry name" value="Phospholipase D/nuclease"/>
    <property type="match status" value="2"/>
</dbReference>
<reference evidence="5" key="1">
    <citation type="submission" date="2025-08" db="UniProtKB">
        <authorList>
            <consortium name="RefSeq"/>
        </authorList>
    </citation>
    <scope>IDENTIFICATION</scope>
</reference>
<dbReference type="PROSITE" id="PS50035">
    <property type="entry name" value="PLD"/>
    <property type="match status" value="1"/>
</dbReference>
<dbReference type="Proteomes" id="UP000515152">
    <property type="component" value="Chromosome 13"/>
</dbReference>
<dbReference type="Gene3D" id="3.30.870.10">
    <property type="entry name" value="Endonuclease Chain A"/>
    <property type="match status" value="2"/>
</dbReference>
<feature type="transmembrane region" description="Helical" evidence="2">
    <location>
        <begin position="45"/>
        <end position="66"/>
    </location>
</feature>
<dbReference type="OrthoDB" id="1923775at2759"/>
<dbReference type="PANTHER" id="PTHR10185">
    <property type="entry name" value="PHOSPHOLIPASE D - RELATED"/>
    <property type="match status" value="1"/>
</dbReference>
<dbReference type="InterPro" id="IPR032803">
    <property type="entry name" value="PLDc_3"/>
</dbReference>
<dbReference type="KEGG" id="char:105902252"/>
<dbReference type="Pfam" id="PF13918">
    <property type="entry name" value="PLDc_3"/>
    <property type="match status" value="1"/>
</dbReference>
<proteinExistence type="inferred from homology"/>
<dbReference type="PANTHER" id="PTHR10185:SF9">
    <property type="entry name" value="INACTIVE PHOSPHOLIPASE D5"/>
    <property type="match status" value="1"/>
</dbReference>
<feature type="domain" description="PLD phosphodiesterase" evidence="3">
    <location>
        <begin position="404"/>
        <end position="430"/>
    </location>
</feature>
<keyword evidence="2" id="KW-0472">Membrane</keyword>
<organism evidence="4 5">
    <name type="scientific">Clupea harengus</name>
    <name type="common">Atlantic herring</name>
    <dbReference type="NCBI Taxonomy" id="7950"/>
    <lineage>
        <taxon>Eukaryota</taxon>
        <taxon>Metazoa</taxon>
        <taxon>Chordata</taxon>
        <taxon>Craniata</taxon>
        <taxon>Vertebrata</taxon>
        <taxon>Euteleostomi</taxon>
        <taxon>Actinopterygii</taxon>
        <taxon>Neopterygii</taxon>
        <taxon>Teleostei</taxon>
        <taxon>Clupei</taxon>
        <taxon>Clupeiformes</taxon>
        <taxon>Clupeoidei</taxon>
        <taxon>Clupeidae</taxon>
        <taxon>Clupea</taxon>
    </lineage>
</organism>
<evidence type="ECO:0000256" key="1">
    <source>
        <dbReference type="ARBA" id="ARBA00008664"/>
    </source>
</evidence>